<reference evidence="2" key="1">
    <citation type="submission" date="2020-04" db="EMBL/GenBank/DDBJ databases">
        <authorList>
            <person name="Zhang T."/>
        </authorList>
    </citation>
    <scope>NUCLEOTIDE SEQUENCE</scope>
    <source>
        <strain evidence="2">HKST-UBA01</strain>
    </source>
</reference>
<proteinExistence type="predicted"/>
<reference evidence="2" key="2">
    <citation type="journal article" date="2021" name="Microbiome">
        <title>Successional dynamics and alternative stable states in a saline activated sludge microbial community over 9 years.</title>
        <authorList>
            <person name="Wang Y."/>
            <person name="Ye J."/>
            <person name="Ju F."/>
            <person name="Liu L."/>
            <person name="Boyd J.A."/>
            <person name="Deng Y."/>
            <person name="Parks D.H."/>
            <person name="Jiang X."/>
            <person name="Yin X."/>
            <person name="Woodcroft B.J."/>
            <person name="Tyson G.W."/>
            <person name="Hugenholtz P."/>
            <person name="Polz M.F."/>
            <person name="Zhang T."/>
        </authorList>
    </citation>
    <scope>NUCLEOTIDE SEQUENCE</scope>
    <source>
        <strain evidence="2">HKST-UBA01</strain>
    </source>
</reference>
<dbReference type="Proteomes" id="UP000697710">
    <property type="component" value="Unassembled WGS sequence"/>
</dbReference>
<organism evidence="2 3">
    <name type="scientific">Eiseniibacteriota bacterium</name>
    <dbReference type="NCBI Taxonomy" id="2212470"/>
    <lineage>
        <taxon>Bacteria</taxon>
        <taxon>Candidatus Eiseniibacteriota</taxon>
    </lineage>
</organism>
<evidence type="ECO:0008006" key="4">
    <source>
        <dbReference type="Google" id="ProtNLM"/>
    </source>
</evidence>
<dbReference type="EMBL" id="JAGQHR010000529">
    <property type="protein sequence ID" value="MCA9728964.1"/>
    <property type="molecule type" value="Genomic_DNA"/>
</dbReference>
<feature type="non-terminal residue" evidence="2">
    <location>
        <position position="1"/>
    </location>
</feature>
<feature type="transmembrane region" description="Helical" evidence="1">
    <location>
        <begin position="13"/>
        <end position="33"/>
    </location>
</feature>
<keyword evidence="1" id="KW-0472">Membrane</keyword>
<evidence type="ECO:0000313" key="2">
    <source>
        <dbReference type="EMBL" id="MCA9728964.1"/>
    </source>
</evidence>
<dbReference type="AlphaFoldDB" id="A0A956M0P9"/>
<evidence type="ECO:0000313" key="3">
    <source>
        <dbReference type="Proteomes" id="UP000697710"/>
    </source>
</evidence>
<sequence length="175" mass="18864">VEERGGLPSDMNAWSHVVAVMVGLSVVGCASIVSRSKYPVTIQTTPAGATVTVRKADGEFVESGPSPLTVELDAGAGYFGRARYRIVVGTEENAERQGFAPREVELVANFDEWYWGNFAVFVLSQVGGLAGFVLIDPMTGAMWELEESVTISLDEAGVADGDRTQRRRVAARHDK</sequence>
<comment type="caution">
    <text evidence="2">The sequence shown here is derived from an EMBL/GenBank/DDBJ whole genome shotgun (WGS) entry which is preliminary data.</text>
</comment>
<evidence type="ECO:0000256" key="1">
    <source>
        <dbReference type="SAM" id="Phobius"/>
    </source>
</evidence>
<protein>
    <recommendedName>
        <fullName evidence="4">PEGA domain-containing protein</fullName>
    </recommendedName>
</protein>
<accession>A0A956M0P9</accession>
<keyword evidence="1" id="KW-0812">Transmembrane</keyword>
<gene>
    <name evidence="2" type="ORF">KC729_14830</name>
</gene>
<name>A0A956M0P9_UNCEI</name>
<keyword evidence="1" id="KW-1133">Transmembrane helix</keyword>